<dbReference type="Proteomes" id="UP000886757">
    <property type="component" value="Unassembled WGS sequence"/>
</dbReference>
<sequence length="691" mass="79113">MDHDLISLMQILSTNSFPTLKDIETTTNATRRQAMYRIEKLNKLLKAENIPAVTVSSAPPREILISEETLAAIKRLLEESSASHAYYFSKKDRLIYMYLLLFINLDYVSLNHFIGSLKCSRSTVLSDLKELKQVLEKDGIELCNNRTRGYYLMGSEIEIRRFMIWEVICTLSDKQNGKIFDAFINDFGLNIFDYSRQVITELAAQWKIRLVEARLLEFIYIFIFLKARMQSGVKADLSLPPMIETDVIPTLKEYAFTKDLLNRYEDTDQITESDIKYITSWILGISYGNINEDTKDNALISGIARNIMQRFEAISGVHLGDSDKMFVQLYAHLRPAYYRLIFHLPIFNPICATVKNEYWELFQLMVETMKPIAVLFNRKIPEDEIAYLTMHFAAAFAEKKNSEETSRKKALVICSNGVGSSTILYNELTRLFPELDFLPPLDSSHAGDSRLGADIIFTTNYTPLAEEPSVPVVRVNPVMSINERRKITHQVYQWLGISSQGQPDVDIVMDIIAKYTDIREKDSLYGELTAHFYETQFPDAPEDIKLHLTDMIWPEIISLDLEAATPEEAIRKTYEPMVRQHCVLPSYVEECIRTSTRYMVITKHVALPHAKPEAGAITCGLGIGVLKTPLTFGIPENDPVKYIFALSAVNNSSHLCAMAELIHLFNDQNFYQLLDNAHSSQEVMEYIRDHL</sequence>
<dbReference type="InterPro" id="IPR036095">
    <property type="entry name" value="PTS_EIIB-like_sf"/>
</dbReference>
<dbReference type="InterPro" id="IPR002178">
    <property type="entry name" value="PTS_EIIA_type-2_dom"/>
</dbReference>
<dbReference type="InterPro" id="IPR016152">
    <property type="entry name" value="PTrfase/Anion_transptr"/>
</dbReference>
<dbReference type="InterPro" id="IPR007737">
    <property type="entry name" value="Mga_HTH"/>
</dbReference>
<dbReference type="Gene3D" id="1.10.1790.10">
    <property type="entry name" value="PRD domain"/>
    <property type="match status" value="1"/>
</dbReference>
<feature type="domain" description="PTS EIIA type-2" evidence="6">
    <location>
        <begin position="550"/>
        <end position="690"/>
    </location>
</feature>
<keyword evidence="2" id="KW-0677">Repeat</keyword>
<dbReference type="GO" id="GO:0008982">
    <property type="term" value="F:protein-N(PI)-phosphohistidine-sugar phosphotransferase activity"/>
    <property type="evidence" value="ECO:0007669"/>
    <property type="project" value="InterPro"/>
</dbReference>
<evidence type="ECO:0000256" key="3">
    <source>
        <dbReference type="ARBA" id="ARBA00023015"/>
    </source>
</evidence>
<dbReference type="AlphaFoldDB" id="A0A9D1AC47"/>
<dbReference type="PANTHER" id="PTHR30185">
    <property type="entry name" value="CRYPTIC BETA-GLUCOSIDE BGL OPERON ANTITERMINATOR"/>
    <property type="match status" value="1"/>
</dbReference>
<dbReference type="SUPFAM" id="SSF55804">
    <property type="entry name" value="Phoshotransferase/anion transport protein"/>
    <property type="match status" value="1"/>
</dbReference>
<dbReference type="PROSITE" id="PS51099">
    <property type="entry name" value="PTS_EIIB_TYPE_2"/>
    <property type="match status" value="1"/>
</dbReference>
<reference evidence="9" key="2">
    <citation type="journal article" date="2021" name="PeerJ">
        <title>Extensive microbial diversity within the chicken gut microbiome revealed by metagenomics and culture.</title>
        <authorList>
            <person name="Gilroy R."/>
            <person name="Ravi A."/>
            <person name="Getino M."/>
            <person name="Pursley I."/>
            <person name="Horton D.L."/>
            <person name="Alikhan N.F."/>
            <person name="Baker D."/>
            <person name="Gharbi K."/>
            <person name="Hall N."/>
            <person name="Watson M."/>
            <person name="Adriaenssens E.M."/>
            <person name="Foster-Nyarko E."/>
            <person name="Jarju S."/>
            <person name="Secka A."/>
            <person name="Antonio M."/>
            <person name="Oren A."/>
            <person name="Chaudhuri R.R."/>
            <person name="La Ragione R."/>
            <person name="Hildebrand F."/>
            <person name="Pallen M.J."/>
        </authorList>
    </citation>
    <scope>NUCLEOTIDE SEQUENCE</scope>
    <source>
        <strain evidence="9">ChiSjej4B22-8148</strain>
    </source>
</reference>
<dbReference type="SUPFAM" id="SSF63520">
    <property type="entry name" value="PTS-regulatory domain, PRD"/>
    <property type="match status" value="1"/>
</dbReference>
<evidence type="ECO:0000259" key="8">
    <source>
        <dbReference type="PROSITE" id="PS51372"/>
    </source>
</evidence>
<evidence type="ECO:0000256" key="2">
    <source>
        <dbReference type="ARBA" id="ARBA00022737"/>
    </source>
</evidence>
<dbReference type="PROSITE" id="PS51372">
    <property type="entry name" value="PRD_2"/>
    <property type="match status" value="1"/>
</dbReference>
<keyword evidence="4" id="KW-0010">Activator</keyword>
<keyword evidence="3" id="KW-0805">Transcription regulation</keyword>
<dbReference type="Gene3D" id="3.40.930.10">
    <property type="entry name" value="Mannitol-specific EII, Chain A"/>
    <property type="match status" value="1"/>
</dbReference>
<keyword evidence="1" id="KW-0808">Transferase</keyword>
<dbReference type="PROSITE" id="PS51094">
    <property type="entry name" value="PTS_EIIA_TYPE_2"/>
    <property type="match status" value="1"/>
</dbReference>
<reference evidence="9" key="1">
    <citation type="submission" date="2020-10" db="EMBL/GenBank/DDBJ databases">
        <authorList>
            <person name="Gilroy R."/>
        </authorList>
    </citation>
    <scope>NUCLEOTIDE SEQUENCE</scope>
    <source>
        <strain evidence="9">ChiSjej4B22-8148</strain>
    </source>
</reference>
<accession>A0A9D1AC47</accession>
<feature type="domain" description="PRD" evidence="8">
    <location>
        <begin position="295"/>
        <end position="402"/>
    </location>
</feature>
<dbReference type="InterPro" id="IPR013011">
    <property type="entry name" value="PTS_EIIB_2"/>
</dbReference>
<evidence type="ECO:0000313" key="10">
    <source>
        <dbReference type="Proteomes" id="UP000886757"/>
    </source>
</evidence>
<feature type="domain" description="PTS EIIB type-2" evidence="7">
    <location>
        <begin position="408"/>
        <end position="499"/>
    </location>
</feature>
<dbReference type="Pfam" id="PF00874">
    <property type="entry name" value="PRD"/>
    <property type="match status" value="1"/>
</dbReference>
<proteinExistence type="predicted"/>
<evidence type="ECO:0000256" key="1">
    <source>
        <dbReference type="ARBA" id="ARBA00022679"/>
    </source>
</evidence>
<dbReference type="Gene3D" id="1.10.10.10">
    <property type="entry name" value="Winged helix-like DNA-binding domain superfamily/Winged helix DNA-binding domain"/>
    <property type="match status" value="1"/>
</dbReference>
<dbReference type="GO" id="GO:0006355">
    <property type="term" value="P:regulation of DNA-templated transcription"/>
    <property type="evidence" value="ECO:0007669"/>
    <property type="project" value="InterPro"/>
</dbReference>
<organism evidence="9 10">
    <name type="scientific">Candidatus Choladousia intestinavium</name>
    <dbReference type="NCBI Taxonomy" id="2840727"/>
    <lineage>
        <taxon>Bacteria</taxon>
        <taxon>Bacillati</taxon>
        <taxon>Bacillota</taxon>
        <taxon>Clostridia</taxon>
        <taxon>Lachnospirales</taxon>
        <taxon>Lachnospiraceae</taxon>
        <taxon>Lachnospiraceae incertae sedis</taxon>
        <taxon>Candidatus Choladousia</taxon>
    </lineage>
</organism>
<evidence type="ECO:0000259" key="6">
    <source>
        <dbReference type="PROSITE" id="PS51094"/>
    </source>
</evidence>
<dbReference type="SUPFAM" id="SSF52794">
    <property type="entry name" value="PTS system IIB component-like"/>
    <property type="match status" value="1"/>
</dbReference>
<dbReference type="PANTHER" id="PTHR30185:SF9">
    <property type="entry name" value="MANNITOL-SPECIFIC PHOSPHOTRANSFERASE ENZYME IIA COMPONENT"/>
    <property type="match status" value="1"/>
</dbReference>
<dbReference type="InterPro" id="IPR036388">
    <property type="entry name" value="WH-like_DNA-bd_sf"/>
</dbReference>
<name>A0A9D1AC47_9FIRM</name>
<dbReference type="Gene3D" id="3.40.50.2300">
    <property type="match status" value="1"/>
</dbReference>
<dbReference type="CDD" id="cd00211">
    <property type="entry name" value="PTS_IIA_fru"/>
    <property type="match status" value="1"/>
</dbReference>
<dbReference type="CDD" id="cd05568">
    <property type="entry name" value="PTS_IIB_bgl_like"/>
    <property type="match status" value="1"/>
</dbReference>
<dbReference type="Pfam" id="PF05043">
    <property type="entry name" value="Mga"/>
    <property type="match status" value="1"/>
</dbReference>
<dbReference type="InterPro" id="IPR050661">
    <property type="entry name" value="BglG_antiterminators"/>
</dbReference>
<protein>
    <submittedName>
        <fullName evidence="9">Transcription antiterminator</fullName>
    </submittedName>
</protein>
<evidence type="ECO:0000313" key="9">
    <source>
        <dbReference type="EMBL" id="HIR13895.1"/>
    </source>
</evidence>
<comment type="caution">
    <text evidence="9">The sequence shown here is derived from an EMBL/GenBank/DDBJ whole genome shotgun (WGS) entry which is preliminary data.</text>
</comment>
<dbReference type="GO" id="GO:0009401">
    <property type="term" value="P:phosphoenolpyruvate-dependent sugar phosphotransferase system"/>
    <property type="evidence" value="ECO:0007669"/>
    <property type="project" value="InterPro"/>
</dbReference>
<dbReference type="InterPro" id="IPR011608">
    <property type="entry name" value="PRD"/>
</dbReference>
<evidence type="ECO:0000256" key="4">
    <source>
        <dbReference type="ARBA" id="ARBA00023159"/>
    </source>
</evidence>
<evidence type="ECO:0000259" key="7">
    <source>
        <dbReference type="PROSITE" id="PS51099"/>
    </source>
</evidence>
<keyword evidence="5" id="KW-0804">Transcription</keyword>
<gene>
    <name evidence="9" type="ORF">IAB31_08240</name>
</gene>
<evidence type="ECO:0000256" key="5">
    <source>
        <dbReference type="ARBA" id="ARBA00023163"/>
    </source>
</evidence>
<dbReference type="EMBL" id="DVGK01000093">
    <property type="protein sequence ID" value="HIR13895.1"/>
    <property type="molecule type" value="Genomic_DNA"/>
</dbReference>
<dbReference type="InterPro" id="IPR036634">
    <property type="entry name" value="PRD_sf"/>
</dbReference>
<dbReference type="Pfam" id="PF00359">
    <property type="entry name" value="PTS_EIIA_2"/>
    <property type="match status" value="1"/>
</dbReference>